<organism evidence="1 2">
    <name type="scientific">Psychroflexus maritimus</name>
    <dbReference type="NCBI Taxonomy" id="2714865"/>
    <lineage>
        <taxon>Bacteria</taxon>
        <taxon>Pseudomonadati</taxon>
        <taxon>Bacteroidota</taxon>
        <taxon>Flavobacteriia</taxon>
        <taxon>Flavobacteriales</taxon>
        <taxon>Flavobacteriaceae</taxon>
        <taxon>Psychroflexus</taxon>
    </lineage>
</organism>
<accession>A0A967AJE5</accession>
<dbReference type="RefSeq" id="WP_166400653.1">
    <property type="nucleotide sequence ID" value="NZ_JAANAS010000065.1"/>
</dbReference>
<protein>
    <submittedName>
        <fullName evidence="1">Uncharacterized protein</fullName>
    </submittedName>
</protein>
<gene>
    <name evidence="1" type="ORF">G7034_09065</name>
</gene>
<sequence length="50" mass="5999">MEEFLEYTKQMMKITAKPQVSIEGVKPINYIHPYENNIDEIKAIRKKVWC</sequence>
<dbReference type="Proteomes" id="UP000643701">
    <property type="component" value="Unassembled WGS sequence"/>
</dbReference>
<dbReference type="EMBL" id="JAANAS010000065">
    <property type="protein sequence ID" value="NGZ90405.1"/>
    <property type="molecule type" value="Genomic_DNA"/>
</dbReference>
<keyword evidence="2" id="KW-1185">Reference proteome</keyword>
<dbReference type="AlphaFoldDB" id="A0A967AJE5"/>
<name>A0A967AJE5_9FLAO</name>
<reference evidence="1" key="1">
    <citation type="submission" date="2020-03" db="EMBL/GenBank/DDBJ databases">
        <title>Psychroflexus Maritimus sp. nov., isolate from marine sediment.</title>
        <authorList>
            <person name="Zhong Y.-L."/>
        </authorList>
    </citation>
    <scope>NUCLEOTIDE SEQUENCE</scope>
    <source>
        <strain evidence="1">C1</strain>
    </source>
</reference>
<comment type="caution">
    <text evidence="1">The sequence shown here is derived from an EMBL/GenBank/DDBJ whole genome shotgun (WGS) entry which is preliminary data.</text>
</comment>
<evidence type="ECO:0000313" key="1">
    <source>
        <dbReference type="EMBL" id="NGZ90405.1"/>
    </source>
</evidence>
<evidence type="ECO:0000313" key="2">
    <source>
        <dbReference type="Proteomes" id="UP000643701"/>
    </source>
</evidence>
<proteinExistence type="predicted"/>